<organism evidence="1 2">
    <name type="scientific">Candida boidinii</name>
    <name type="common">Yeast</name>
    <dbReference type="NCBI Taxonomy" id="5477"/>
    <lineage>
        <taxon>Eukaryota</taxon>
        <taxon>Fungi</taxon>
        <taxon>Dikarya</taxon>
        <taxon>Ascomycota</taxon>
        <taxon>Saccharomycotina</taxon>
        <taxon>Pichiomycetes</taxon>
        <taxon>Pichiales</taxon>
        <taxon>Pichiaceae</taxon>
        <taxon>Ogataea</taxon>
        <taxon>Ogataea/Candida clade</taxon>
    </lineage>
</organism>
<sequence length="453" mass="51906">MEYIKITRVDNVILHRRAPPPPPPQNGSNAQPQTSVANRELWLCYPMIEKLDFNKGSAMLFKEHYSGVSHSDNIETGSVYTENSNNSNNGKSGIDKNQQLKLQDRNTTTNIQNDSINKNNNNGISKENGLNIYDKSYLRGSNLRFCCKDFTYLAFDFEDFNKGKAVFDSVMRLCCLDTIEKVYAFIYSPVRIELPFNSWKDYNILNEFERQGLIFQSALQNSKNSGNLRNGIDLNGKLGQTRWRITNLNKDYKLCPSYPSTLIVPRIISDSVLGHSVRFRSKNRFPALSYYYKKNGCTITRCAQPLVGIKQNRSFQDEKLLNEIFKTNNNVNYDNNDNDNDNNMTTKRNRKFNLIVDCRPLSNAVAQTALGAGTEIMDNYDDCKKIFLNIDNIHVIRDSLNKVREVLKNGDISTNLYNKELLYKSNWLKHISTILSGVDILNNTNFQSCSNMS</sequence>
<keyword evidence="2" id="KW-1185">Reference proteome</keyword>
<dbReference type="Proteomes" id="UP001165101">
    <property type="component" value="Unassembled WGS sequence"/>
</dbReference>
<evidence type="ECO:0000313" key="2">
    <source>
        <dbReference type="Proteomes" id="UP001165101"/>
    </source>
</evidence>
<name>A0ACB5U2V4_CANBO</name>
<reference evidence="1" key="1">
    <citation type="submission" date="2023-04" db="EMBL/GenBank/DDBJ databases">
        <title>Candida boidinii NBRC 1967.</title>
        <authorList>
            <person name="Ichikawa N."/>
            <person name="Sato H."/>
            <person name="Tonouchi N."/>
        </authorList>
    </citation>
    <scope>NUCLEOTIDE SEQUENCE</scope>
    <source>
        <strain evidence="1">NBRC 1967</strain>
    </source>
</reference>
<gene>
    <name evidence="1" type="ORF">Cboi01_000517900</name>
</gene>
<evidence type="ECO:0000313" key="1">
    <source>
        <dbReference type="EMBL" id="GME99071.1"/>
    </source>
</evidence>
<dbReference type="EMBL" id="BSXV01003815">
    <property type="protein sequence ID" value="GME99071.1"/>
    <property type="molecule type" value="Genomic_DNA"/>
</dbReference>
<accession>A0ACB5U2V4</accession>
<comment type="caution">
    <text evidence="1">The sequence shown here is derived from an EMBL/GenBank/DDBJ whole genome shotgun (WGS) entry which is preliminary data.</text>
</comment>
<proteinExistence type="predicted"/>
<protein>
    <submittedName>
        <fullName evidence="1">Unnamed protein product</fullName>
    </submittedName>
</protein>